<dbReference type="EMBL" id="PZAO01000001">
    <property type="protein sequence ID" value="PTG71392.1"/>
    <property type="molecule type" value="Genomic_DNA"/>
</dbReference>
<dbReference type="Proteomes" id="UP000242704">
    <property type="component" value="Unassembled WGS sequence"/>
</dbReference>
<evidence type="ECO:0000313" key="7">
    <source>
        <dbReference type="Proteomes" id="UP000242144"/>
    </source>
</evidence>
<protein>
    <submittedName>
        <fullName evidence="3">DUF1405 domain-containing protein</fullName>
    </submittedName>
</protein>
<feature type="transmembrane region" description="Helical" evidence="1">
    <location>
        <begin position="81"/>
        <end position="100"/>
    </location>
</feature>
<dbReference type="Pfam" id="PF07187">
    <property type="entry name" value="DUF1405"/>
    <property type="match status" value="1"/>
</dbReference>
<feature type="transmembrane region" description="Helical" evidence="1">
    <location>
        <begin position="134"/>
        <end position="154"/>
    </location>
</feature>
<evidence type="ECO:0000313" key="2">
    <source>
        <dbReference type="EMBL" id="MDQ7176008.1"/>
    </source>
</evidence>
<reference evidence="2 9" key="3">
    <citation type="submission" date="2023-08" db="EMBL/GenBank/DDBJ databases">
        <title>Whole genome sequencing of Staphylococcus chromogenes NNSch 2386.</title>
        <authorList>
            <person name="Kropotov V.S."/>
            <person name="Boriskina E.V."/>
            <person name="Gordinskaya N.A."/>
            <person name="Shkurkina I.S."/>
            <person name="Kryazhev D.V."/>
            <person name="Alekseeva A.E."/>
            <person name="Makhova M.A."/>
        </authorList>
    </citation>
    <scope>NUCLEOTIDE SEQUENCE [LARGE SCALE GENOMIC DNA]</scope>
    <source>
        <strain evidence="2 9">NNSch 2386</strain>
    </source>
</reference>
<dbReference type="InterPro" id="IPR009845">
    <property type="entry name" value="DUF1405"/>
</dbReference>
<dbReference type="PANTHER" id="PTHR40042:SF1">
    <property type="entry name" value="DUF1405 DOMAIN-CONTAINING PROTEIN"/>
    <property type="match status" value="1"/>
</dbReference>
<keyword evidence="6" id="KW-1185">Reference proteome</keyword>
<name>A0AAE5T1W2_STACR</name>
<evidence type="ECO:0000313" key="6">
    <source>
        <dbReference type="Proteomes" id="UP000242008"/>
    </source>
</evidence>
<feature type="transmembrane region" description="Helical" evidence="1">
    <location>
        <begin position="106"/>
        <end position="127"/>
    </location>
</feature>
<accession>A0AAE5T1W2</accession>
<keyword evidence="1" id="KW-1133">Transmembrane helix</keyword>
<dbReference type="EMBL" id="PZBZ01000005">
    <property type="protein sequence ID" value="PTG16779.1"/>
    <property type="molecule type" value="Genomic_DNA"/>
</dbReference>
<evidence type="ECO:0000313" key="3">
    <source>
        <dbReference type="EMBL" id="PTG16779.1"/>
    </source>
</evidence>
<feature type="transmembrane region" description="Helical" evidence="1">
    <location>
        <begin position="169"/>
        <end position="189"/>
    </location>
</feature>
<evidence type="ECO:0000313" key="4">
    <source>
        <dbReference type="EMBL" id="PTG28947.1"/>
    </source>
</evidence>
<dbReference type="EMBL" id="JAVGJF010000055">
    <property type="protein sequence ID" value="MDQ7176008.1"/>
    <property type="molecule type" value="Genomic_DNA"/>
</dbReference>
<evidence type="ECO:0000313" key="5">
    <source>
        <dbReference type="EMBL" id="PTG71392.1"/>
    </source>
</evidence>
<keyword evidence="1" id="KW-0472">Membrane</keyword>
<dbReference type="Proteomes" id="UP000242144">
    <property type="component" value="Unassembled WGS sequence"/>
</dbReference>
<feature type="transmembrane region" description="Helical" evidence="1">
    <location>
        <begin position="12"/>
        <end position="33"/>
    </location>
</feature>
<sequence>MNWSTIHQTIIYNRFILWLLLLCNLLGTIYGYIWYLPQLMRSEWYFWIFIPDSPTASLFLTISIFLMLFNKRNAIIDTLAFVTLIKYGVWAVIMNIFMFIHDDTVYITGIMLIFSHAVMAIQAILFLPRLTVTTLSLTITLIWIFHNDVIDYVFHQYPVYGSLIHYESIIGYIAFWLSAIPFIVILYIFRIREDKKFDHY</sequence>
<evidence type="ECO:0000256" key="1">
    <source>
        <dbReference type="SAM" id="Phobius"/>
    </source>
</evidence>
<evidence type="ECO:0000313" key="9">
    <source>
        <dbReference type="Proteomes" id="UP001240157"/>
    </source>
</evidence>
<proteinExistence type="predicted"/>
<dbReference type="AlphaFoldDB" id="A0AAE5T1W2"/>
<gene>
    <name evidence="4" type="ORF">BU638_01695</name>
    <name evidence="3" type="ORF">BU653_01470</name>
    <name evidence="5" type="ORF">BU676_00350</name>
    <name evidence="2" type="ORF">RCF65_08415</name>
</gene>
<dbReference type="PANTHER" id="PTHR40042">
    <property type="entry name" value="HYPOTHETICAL MEMBRANE SPANNING PROTEIN"/>
    <property type="match status" value="1"/>
</dbReference>
<keyword evidence="1" id="KW-0812">Transmembrane</keyword>
<reference evidence="3" key="2">
    <citation type="submission" date="2018-03" db="EMBL/GenBank/DDBJ databases">
        <authorList>
            <person name="Naushad S."/>
        </authorList>
    </citation>
    <scope>NUCLEOTIDE SEQUENCE</scope>
    <source>
        <strain evidence="4">SNUC 105</strain>
        <strain evidence="5">SNUC 1363</strain>
        <strain evidence="3">SNUC 505</strain>
    </source>
</reference>
<dbReference type="Proteomes" id="UP001240157">
    <property type="component" value="Unassembled WGS sequence"/>
</dbReference>
<dbReference type="Proteomes" id="UP000242008">
    <property type="component" value="Unassembled WGS sequence"/>
</dbReference>
<dbReference type="RefSeq" id="WP_037573747.1">
    <property type="nucleotide sequence ID" value="NZ_CP084719.1"/>
</dbReference>
<organism evidence="3 8">
    <name type="scientific">Staphylococcus chromogenes</name>
    <name type="common">Staphylococcus hyicus subsp. chromogenes</name>
    <dbReference type="NCBI Taxonomy" id="46126"/>
    <lineage>
        <taxon>Bacteria</taxon>
        <taxon>Bacillati</taxon>
        <taxon>Bacillota</taxon>
        <taxon>Bacilli</taxon>
        <taxon>Bacillales</taxon>
        <taxon>Staphylococcaceae</taxon>
        <taxon>Staphylococcus</taxon>
    </lineage>
</organism>
<evidence type="ECO:0000313" key="8">
    <source>
        <dbReference type="Proteomes" id="UP000242704"/>
    </source>
</evidence>
<reference evidence="6 7" key="1">
    <citation type="journal article" date="2016" name="Front. Microbiol.">
        <title>Comprehensive Phylogenetic Analysis of Bovine Non-aureus Staphylococci Species Based on Whole-Genome Sequencing.</title>
        <authorList>
            <person name="Naushad S."/>
            <person name="Barkema H.W."/>
            <person name="Luby C."/>
            <person name="Condas L.A."/>
            <person name="Nobrega D.B."/>
            <person name="Carson D.A."/>
            <person name="De Buck J."/>
        </authorList>
    </citation>
    <scope>NUCLEOTIDE SEQUENCE [LARGE SCALE GENOMIC DNA]</scope>
    <source>
        <strain evidence="4 7">SNUC 105</strain>
        <strain evidence="5 6">SNUC 1363</strain>
        <strain evidence="3 8">SNUC 505</strain>
    </source>
</reference>
<feature type="transmembrane region" description="Helical" evidence="1">
    <location>
        <begin position="45"/>
        <end position="69"/>
    </location>
</feature>
<dbReference type="EMBL" id="PZCM01000001">
    <property type="protein sequence ID" value="PTG28947.1"/>
    <property type="molecule type" value="Genomic_DNA"/>
</dbReference>
<comment type="caution">
    <text evidence="3">The sequence shown here is derived from an EMBL/GenBank/DDBJ whole genome shotgun (WGS) entry which is preliminary data.</text>
</comment>